<keyword evidence="2" id="KW-1185">Reference proteome</keyword>
<evidence type="ECO:0000313" key="1">
    <source>
        <dbReference type="EMBL" id="CAK9221148.1"/>
    </source>
</evidence>
<dbReference type="Proteomes" id="UP001497512">
    <property type="component" value="Chromosome 3"/>
</dbReference>
<protein>
    <submittedName>
        <fullName evidence="1">Uncharacterized protein</fullName>
    </submittedName>
</protein>
<reference evidence="1" key="1">
    <citation type="submission" date="2024-02" db="EMBL/GenBank/DDBJ databases">
        <authorList>
            <consortium name="ELIXIR-Norway"/>
            <consortium name="Elixir Norway"/>
        </authorList>
    </citation>
    <scope>NUCLEOTIDE SEQUENCE</scope>
</reference>
<gene>
    <name evidence="1" type="ORF">CSSPTR1EN2_LOCUS15811</name>
</gene>
<proteinExistence type="predicted"/>
<sequence>MAECRRHSRFCNGVFFVVLFFLIVLHFSAPVSARRLLFYSGRDSSTLAHDESELDDDDIGIFTLQDHLNFLKERARQRSTHQAVRLGSAISVEPDQAATGGGGAGGRQLVHMDDYSSCTASYWTTYLTHRTYFFKEGYQGET</sequence>
<organism evidence="1 2">
    <name type="scientific">Sphagnum troendelagicum</name>
    <dbReference type="NCBI Taxonomy" id="128251"/>
    <lineage>
        <taxon>Eukaryota</taxon>
        <taxon>Viridiplantae</taxon>
        <taxon>Streptophyta</taxon>
        <taxon>Embryophyta</taxon>
        <taxon>Bryophyta</taxon>
        <taxon>Sphagnophytina</taxon>
        <taxon>Sphagnopsida</taxon>
        <taxon>Sphagnales</taxon>
        <taxon>Sphagnaceae</taxon>
        <taxon>Sphagnum</taxon>
    </lineage>
</organism>
<dbReference type="EMBL" id="OZ019895">
    <property type="protein sequence ID" value="CAK9221148.1"/>
    <property type="molecule type" value="Genomic_DNA"/>
</dbReference>
<name>A0ABP0UH60_9BRYO</name>
<evidence type="ECO:0000313" key="2">
    <source>
        <dbReference type="Proteomes" id="UP001497512"/>
    </source>
</evidence>
<accession>A0ABP0UH60</accession>